<gene>
    <name evidence="3" type="primary">LOC102801340</name>
</gene>
<feature type="chain" id="PRO_5045787374" evidence="1">
    <location>
        <begin position="22"/>
        <end position="189"/>
    </location>
</feature>
<sequence>MNCKTLSLLFCICTLVSSVWCAAIIPYETVNSVLLVDSEPNSLNSINAEEIIEGSGASELVANGIIGQLVINDAVTGMTVSYENEIGSGGEEEDADIAYSIRRLNRRDIPSSSLQYLVEQEEGSGEEWANNLLPSDVIFNEIAPLSADQLSENTGVNAALIESREEGGSGMEDENFLPVQELLELAKKQ</sequence>
<keyword evidence="1" id="KW-0732">Signal</keyword>
<evidence type="ECO:0000313" key="3">
    <source>
        <dbReference type="RefSeq" id="XP_006811807.1"/>
    </source>
</evidence>
<accession>A0ABM0LVL6</accession>
<organism evidence="2 3">
    <name type="scientific">Saccoglossus kowalevskii</name>
    <name type="common">Acorn worm</name>
    <dbReference type="NCBI Taxonomy" id="10224"/>
    <lineage>
        <taxon>Eukaryota</taxon>
        <taxon>Metazoa</taxon>
        <taxon>Hemichordata</taxon>
        <taxon>Enteropneusta</taxon>
        <taxon>Harrimaniidae</taxon>
        <taxon>Saccoglossus</taxon>
    </lineage>
</organism>
<reference evidence="3" key="1">
    <citation type="submission" date="2025-08" db="UniProtKB">
        <authorList>
            <consortium name="RefSeq"/>
        </authorList>
    </citation>
    <scope>IDENTIFICATION</scope>
    <source>
        <tissue evidence="3">Testes</tissue>
    </source>
</reference>
<feature type="signal peptide" evidence="1">
    <location>
        <begin position="1"/>
        <end position="21"/>
    </location>
</feature>
<protein>
    <submittedName>
        <fullName evidence="3">Uncharacterized protein LOC102801340</fullName>
    </submittedName>
</protein>
<dbReference type="RefSeq" id="XP_006811807.1">
    <property type="nucleotide sequence ID" value="XM_006811744.1"/>
</dbReference>
<dbReference type="Proteomes" id="UP000694865">
    <property type="component" value="Unplaced"/>
</dbReference>
<dbReference type="GeneID" id="102801340"/>
<proteinExistence type="predicted"/>
<evidence type="ECO:0000256" key="1">
    <source>
        <dbReference type="SAM" id="SignalP"/>
    </source>
</evidence>
<name>A0ABM0LVL6_SACKO</name>
<evidence type="ECO:0000313" key="2">
    <source>
        <dbReference type="Proteomes" id="UP000694865"/>
    </source>
</evidence>
<keyword evidence="2" id="KW-1185">Reference proteome</keyword>